<keyword evidence="2" id="KW-1185">Reference proteome</keyword>
<dbReference type="EMBL" id="KZ293703">
    <property type="protein sequence ID" value="PBK83814.1"/>
    <property type="molecule type" value="Genomic_DNA"/>
</dbReference>
<reference evidence="2" key="1">
    <citation type="journal article" date="2017" name="Nat. Ecol. Evol.">
        <title>Genome expansion and lineage-specific genetic innovations in the forest pathogenic fungi Armillaria.</title>
        <authorList>
            <person name="Sipos G."/>
            <person name="Prasanna A.N."/>
            <person name="Walter M.C."/>
            <person name="O'Connor E."/>
            <person name="Balint B."/>
            <person name="Krizsan K."/>
            <person name="Kiss B."/>
            <person name="Hess J."/>
            <person name="Varga T."/>
            <person name="Slot J."/>
            <person name="Riley R."/>
            <person name="Boka B."/>
            <person name="Rigling D."/>
            <person name="Barry K."/>
            <person name="Lee J."/>
            <person name="Mihaltcheva S."/>
            <person name="LaButti K."/>
            <person name="Lipzen A."/>
            <person name="Waldron R."/>
            <person name="Moloney N.M."/>
            <person name="Sperisen C."/>
            <person name="Kredics L."/>
            <person name="Vagvoelgyi C."/>
            <person name="Patrignani A."/>
            <person name="Fitzpatrick D."/>
            <person name="Nagy I."/>
            <person name="Doyle S."/>
            <person name="Anderson J.B."/>
            <person name="Grigoriev I.V."/>
            <person name="Gueldener U."/>
            <person name="Muensterkoetter M."/>
            <person name="Nagy L.G."/>
        </authorList>
    </citation>
    <scope>NUCLEOTIDE SEQUENCE [LARGE SCALE GENOMIC DNA]</scope>
    <source>
        <strain evidence="2">Ar21-2</strain>
    </source>
</reference>
<dbReference type="AlphaFoldDB" id="A0A2H3CQZ2"/>
<dbReference type="InParanoid" id="A0A2H3CQZ2"/>
<proteinExistence type="predicted"/>
<organism evidence="1 2">
    <name type="scientific">Armillaria gallica</name>
    <name type="common">Bulbous honey fungus</name>
    <name type="synonym">Armillaria bulbosa</name>
    <dbReference type="NCBI Taxonomy" id="47427"/>
    <lineage>
        <taxon>Eukaryota</taxon>
        <taxon>Fungi</taxon>
        <taxon>Dikarya</taxon>
        <taxon>Basidiomycota</taxon>
        <taxon>Agaricomycotina</taxon>
        <taxon>Agaricomycetes</taxon>
        <taxon>Agaricomycetidae</taxon>
        <taxon>Agaricales</taxon>
        <taxon>Marasmiineae</taxon>
        <taxon>Physalacriaceae</taxon>
        <taxon>Armillaria</taxon>
    </lineage>
</organism>
<name>A0A2H3CQZ2_ARMGA</name>
<protein>
    <submittedName>
        <fullName evidence="1">Uncharacterized protein</fullName>
    </submittedName>
</protein>
<dbReference type="Proteomes" id="UP000217790">
    <property type="component" value="Unassembled WGS sequence"/>
</dbReference>
<accession>A0A2H3CQZ2</accession>
<dbReference type="OrthoDB" id="3046215at2759"/>
<gene>
    <name evidence="1" type="ORF">ARMGADRAFT_1089040</name>
</gene>
<sequence>MSNPASITLLGLKDKGVPLETIINQCKSICTIRAELVIQHSAAVLDDLKIEDVCFCMKQVFKCILDAHSTTPTFKVYHTIRSFTGTIHSECKKQLAAVVSAISTVTTPPTPDPAPAAPIKTIATSGKAKTSKAPVKQSRCLAKSWAIVEDLSNEEASIVTATKEDMVMGNSNASNVPQESDLMNIDEDVDVIVNHDPTSGNIIEGHKITLLKFLKNKKASQAAQREKEKATKVIIAKGKANEAAIQARKHPHTSADYAFKDSPFTIAAINNKASQSTINAVATLVSAGDHVNLSKSILCSRKADFCNDMITTTHKIKYLLKYCEFVITHHNQVIKQLKSCLLVPMEDNSPAPIASSSKLD</sequence>
<evidence type="ECO:0000313" key="1">
    <source>
        <dbReference type="EMBL" id="PBK83814.1"/>
    </source>
</evidence>
<evidence type="ECO:0000313" key="2">
    <source>
        <dbReference type="Proteomes" id="UP000217790"/>
    </source>
</evidence>